<dbReference type="InterPro" id="IPR029024">
    <property type="entry name" value="TerB-like"/>
</dbReference>
<evidence type="ECO:0000256" key="1">
    <source>
        <dbReference type="ARBA" id="ARBA00023186"/>
    </source>
</evidence>
<dbReference type="Proteomes" id="UP001320768">
    <property type="component" value="Unassembled WGS sequence"/>
</dbReference>
<dbReference type="EMBL" id="JAKUDN010000002">
    <property type="protein sequence ID" value="MCP8352271.1"/>
    <property type="molecule type" value="Genomic_DNA"/>
</dbReference>
<keyword evidence="5" id="KW-1185">Reference proteome</keyword>
<dbReference type="SMART" id="SM00271">
    <property type="entry name" value="DnaJ"/>
    <property type="match status" value="1"/>
</dbReference>
<keyword evidence="2" id="KW-1133">Transmembrane helix</keyword>
<dbReference type="CDD" id="cd06257">
    <property type="entry name" value="DnaJ"/>
    <property type="match status" value="1"/>
</dbReference>
<dbReference type="PROSITE" id="PS50076">
    <property type="entry name" value="DNAJ_2"/>
    <property type="match status" value="1"/>
</dbReference>
<dbReference type="SUPFAM" id="SSF158682">
    <property type="entry name" value="TerB-like"/>
    <property type="match status" value="1"/>
</dbReference>
<organism evidence="4 5">
    <name type="scientific">Candidatus Synchoanobacter obligatus</name>
    <dbReference type="NCBI Taxonomy" id="2919597"/>
    <lineage>
        <taxon>Bacteria</taxon>
        <taxon>Pseudomonadati</taxon>
        <taxon>Pseudomonadota</taxon>
        <taxon>Gammaproteobacteria</taxon>
        <taxon>Candidatus Comchoanobacterales</taxon>
        <taxon>Candidatus Comchoanobacteraceae</taxon>
        <taxon>Candidatus Synchoanobacter</taxon>
    </lineage>
</organism>
<comment type="caution">
    <text evidence="4">The sequence shown here is derived from an EMBL/GenBank/DDBJ whole genome shotgun (WGS) entry which is preliminary data.</text>
</comment>
<sequence length="246" mass="28147">MTLLVYILIGMAIATMLKIPAILGGIFALVLYLRNNFRKNFTYSSFKSHGTPSSFHYHCFSLMGYLAKADGVVSKNEILITQQIIQDLCLNYSQKAMAQNAFKKGSKGLDLNNLILFLKILQQTQPELIDRFFQYQERIIQADHTKSIQQINILNQIKFHVNNTQRSHSKAHHAPPLTSLNNAYQTLGINASMDFNTMKKTYRRLVGKHHPDRKIHEQDKKAAEETLKKIQVAWNVIKAHHQKASA</sequence>
<reference evidence="4 5" key="1">
    <citation type="journal article" date="2022" name="Nat. Microbiol.">
        <title>The microbiome of a bacterivorous marine choanoflagellate contains a resource-demanding obligate bacterial associate.</title>
        <authorList>
            <person name="Needham D.M."/>
            <person name="Poirier C."/>
            <person name="Bachy C."/>
            <person name="George E.E."/>
            <person name="Wilken S."/>
            <person name="Yung C.C.M."/>
            <person name="Limardo A.J."/>
            <person name="Morando M."/>
            <person name="Sudek L."/>
            <person name="Malmstrom R.R."/>
            <person name="Keeling P.J."/>
            <person name="Santoro A.E."/>
            <person name="Worden A.Z."/>
        </authorList>
    </citation>
    <scope>NUCLEOTIDE SEQUENCE [LARGE SCALE GENOMIC DNA]</scope>
    <source>
        <strain evidence="4 5">Comchoano-2</strain>
    </source>
</reference>
<dbReference type="InterPro" id="IPR001623">
    <property type="entry name" value="DnaJ_domain"/>
</dbReference>
<name>A0ABT1L524_9GAMM</name>
<evidence type="ECO:0000259" key="3">
    <source>
        <dbReference type="PROSITE" id="PS50076"/>
    </source>
</evidence>
<dbReference type="RefSeq" id="WP_258569377.1">
    <property type="nucleotide sequence ID" value="NZ_JAKUDN010000002.1"/>
</dbReference>
<proteinExistence type="predicted"/>
<feature type="domain" description="J" evidence="3">
    <location>
        <begin position="182"/>
        <end position="246"/>
    </location>
</feature>
<feature type="transmembrane region" description="Helical" evidence="2">
    <location>
        <begin position="6"/>
        <end position="33"/>
    </location>
</feature>
<dbReference type="PRINTS" id="PR00625">
    <property type="entry name" value="JDOMAIN"/>
</dbReference>
<gene>
    <name evidence="4" type="ORF">MKS91_03085</name>
</gene>
<dbReference type="Gene3D" id="1.10.287.110">
    <property type="entry name" value="DnaJ domain"/>
    <property type="match status" value="1"/>
</dbReference>
<keyword evidence="2" id="KW-0812">Transmembrane</keyword>
<dbReference type="InterPro" id="IPR036869">
    <property type="entry name" value="J_dom_sf"/>
</dbReference>
<dbReference type="SUPFAM" id="SSF46565">
    <property type="entry name" value="Chaperone J-domain"/>
    <property type="match status" value="1"/>
</dbReference>
<accession>A0ABT1L524</accession>
<protein>
    <submittedName>
        <fullName evidence="4">DnaJ domain-containing protein</fullName>
    </submittedName>
</protein>
<dbReference type="Pfam" id="PF00226">
    <property type="entry name" value="DnaJ"/>
    <property type="match status" value="1"/>
</dbReference>
<evidence type="ECO:0000256" key="2">
    <source>
        <dbReference type="SAM" id="Phobius"/>
    </source>
</evidence>
<evidence type="ECO:0000313" key="5">
    <source>
        <dbReference type="Proteomes" id="UP001320768"/>
    </source>
</evidence>
<keyword evidence="2" id="KW-0472">Membrane</keyword>
<dbReference type="Gene3D" id="1.10.3680.10">
    <property type="entry name" value="TerB-like"/>
    <property type="match status" value="1"/>
</dbReference>
<evidence type="ECO:0000313" key="4">
    <source>
        <dbReference type="EMBL" id="MCP8352271.1"/>
    </source>
</evidence>
<keyword evidence="1" id="KW-0143">Chaperone</keyword>